<accession>A0ABS8M6G5</accession>
<dbReference type="InterPro" id="IPR009057">
    <property type="entry name" value="Homeodomain-like_sf"/>
</dbReference>
<comment type="caution">
    <text evidence="5">The sequence shown here is derived from an EMBL/GenBank/DDBJ whole genome shotgun (WGS) entry which is preliminary data.</text>
</comment>
<evidence type="ECO:0000313" key="6">
    <source>
        <dbReference type="Proteomes" id="UP001430700"/>
    </source>
</evidence>
<dbReference type="Proteomes" id="UP001430700">
    <property type="component" value="Unassembled WGS sequence"/>
</dbReference>
<keyword evidence="2" id="KW-0238">DNA-binding</keyword>
<dbReference type="SMART" id="SM00342">
    <property type="entry name" value="HTH_ARAC"/>
    <property type="match status" value="1"/>
</dbReference>
<evidence type="ECO:0000256" key="3">
    <source>
        <dbReference type="ARBA" id="ARBA00023163"/>
    </source>
</evidence>
<keyword evidence="6" id="KW-1185">Reference proteome</keyword>
<gene>
    <name evidence="5" type="ORF">LNQ34_18560</name>
</gene>
<dbReference type="InterPro" id="IPR018060">
    <property type="entry name" value="HTH_AraC"/>
</dbReference>
<organism evidence="5 6">
    <name type="scientific">Flavobacterium lipolyticum</name>
    <dbReference type="NCBI Taxonomy" id="2893754"/>
    <lineage>
        <taxon>Bacteria</taxon>
        <taxon>Pseudomonadati</taxon>
        <taxon>Bacteroidota</taxon>
        <taxon>Flavobacteriia</taxon>
        <taxon>Flavobacteriales</taxon>
        <taxon>Flavobacteriaceae</taxon>
        <taxon>Flavobacterium</taxon>
    </lineage>
</organism>
<evidence type="ECO:0000256" key="2">
    <source>
        <dbReference type="ARBA" id="ARBA00023125"/>
    </source>
</evidence>
<dbReference type="PROSITE" id="PS01124">
    <property type="entry name" value="HTH_ARAC_FAMILY_2"/>
    <property type="match status" value="1"/>
</dbReference>
<evidence type="ECO:0000313" key="5">
    <source>
        <dbReference type="EMBL" id="MCC9019776.1"/>
    </source>
</evidence>
<dbReference type="PANTHER" id="PTHR43280">
    <property type="entry name" value="ARAC-FAMILY TRANSCRIPTIONAL REGULATOR"/>
    <property type="match status" value="1"/>
</dbReference>
<keyword evidence="3" id="KW-0804">Transcription</keyword>
<proteinExistence type="predicted"/>
<dbReference type="EMBL" id="JAJJMN010000002">
    <property type="protein sequence ID" value="MCC9019776.1"/>
    <property type="molecule type" value="Genomic_DNA"/>
</dbReference>
<dbReference type="SUPFAM" id="SSF46689">
    <property type="entry name" value="Homeodomain-like"/>
    <property type="match status" value="1"/>
</dbReference>
<dbReference type="RefSeq" id="WP_230000810.1">
    <property type="nucleotide sequence ID" value="NZ_JAJJMN010000002.1"/>
</dbReference>
<reference evidence="5" key="1">
    <citation type="submission" date="2021-11" db="EMBL/GenBank/DDBJ databases">
        <title>Description of novel Flavobacterium species.</title>
        <authorList>
            <person name="Saticioglu I.B."/>
            <person name="Ay H."/>
            <person name="Altun S."/>
            <person name="Duman M."/>
        </authorList>
    </citation>
    <scope>NUCLEOTIDE SEQUENCE</scope>
    <source>
        <strain evidence="5">F-126</strain>
    </source>
</reference>
<dbReference type="Gene3D" id="1.10.10.60">
    <property type="entry name" value="Homeodomain-like"/>
    <property type="match status" value="2"/>
</dbReference>
<feature type="domain" description="HTH araC/xylS-type" evidence="4">
    <location>
        <begin position="55"/>
        <end position="163"/>
    </location>
</feature>
<evidence type="ECO:0000259" key="4">
    <source>
        <dbReference type="PROSITE" id="PS01124"/>
    </source>
</evidence>
<dbReference type="PANTHER" id="PTHR43280:SF29">
    <property type="entry name" value="ARAC-FAMILY TRANSCRIPTIONAL REGULATOR"/>
    <property type="match status" value="1"/>
</dbReference>
<protein>
    <submittedName>
        <fullName evidence="5">Helix-turn-helix domain-containing protein</fullName>
    </submittedName>
</protein>
<sequence>MTPVIFILTIVVFLFFKPTILYGLNYKDNYIKAKAENEQEIINPKTFKLPDLKTKEYKEKIELLIQNEKIFLIKNYSLTDMSTDLDIPLHHLSQVINKEFGTNFVSFINNSRIDYIIKHRYDPAWSQFSLEGIAAEAGFNSKNSFFKAFKIATGKTPSEYFKNNPV</sequence>
<name>A0ABS8M6G5_9FLAO</name>
<keyword evidence="1" id="KW-0805">Transcription regulation</keyword>
<dbReference type="Pfam" id="PF12833">
    <property type="entry name" value="HTH_18"/>
    <property type="match status" value="1"/>
</dbReference>
<evidence type="ECO:0000256" key="1">
    <source>
        <dbReference type="ARBA" id="ARBA00023015"/>
    </source>
</evidence>